<dbReference type="SUPFAM" id="SSF56219">
    <property type="entry name" value="DNase I-like"/>
    <property type="match status" value="1"/>
</dbReference>
<dbReference type="RefSeq" id="XP_015964817.1">
    <property type="nucleotide sequence ID" value="XM_016109331.1"/>
</dbReference>
<dbReference type="SUPFAM" id="SSF56672">
    <property type="entry name" value="DNA/RNA polymerases"/>
    <property type="match status" value="1"/>
</dbReference>
<dbReference type="InterPro" id="IPR026960">
    <property type="entry name" value="RVT-Znf"/>
</dbReference>
<dbReference type="Pfam" id="PF13966">
    <property type="entry name" value="zf-RVT"/>
    <property type="match status" value="1"/>
</dbReference>
<dbReference type="InterPro" id="IPR036691">
    <property type="entry name" value="Endo/exonu/phosph_ase_sf"/>
</dbReference>
<gene>
    <name evidence="3" type="primary">LOC107488571</name>
</gene>
<evidence type="ECO:0000259" key="1">
    <source>
        <dbReference type="PROSITE" id="PS50878"/>
    </source>
</evidence>
<protein>
    <submittedName>
        <fullName evidence="3">Uncharacterized protein LOC107488571</fullName>
    </submittedName>
</protein>
<proteinExistence type="predicted"/>
<dbReference type="Proteomes" id="UP000515211">
    <property type="component" value="Chromosome 5"/>
</dbReference>
<keyword evidence="2" id="KW-1185">Reference proteome</keyword>
<dbReference type="GeneID" id="107488571"/>
<evidence type="ECO:0000313" key="3">
    <source>
        <dbReference type="RefSeq" id="XP_015964817.1"/>
    </source>
</evidence>
<evidence type="ECO:0000313" key="2">
    <source>
        <dbReference type="Proteomes" id="UP000515211"/>
    </source>
</evidence>
<feature type="domain" description="Reverse transcriptase" evidence="1">
    <location>
        <begin position="159"/>
        <end position="512"/>
    </location>
</feature>
<reference evidence="2" key="1">
    <citation type="journal article" date="2016" name="Nat. Genet.">
        <title>The genome sequences of Arachis duranensis and Arachis ipaensis, the diploid ancestors of cultivated peanut.</title>
        <authorList>
            <person name="Bertioli D.J."/>
            <person name="Cannon S.B."/>
            <person name="Froenicke L."/>
            <person name="Huang G."/>
            <person name="Farmer A.D."/>
            <person name="Cannon E.K."/>
            <person name="Liu X."/>
            <person name="Gao D."/>
            <person name="Clevenger J."/>
            <person name="Dash S."/>
            <person name="Ren L."/>
            <person name="Moretzsohn M.C."/>
            <person name="Shirasawa K."/>
            <person name="Huang W."/>
            <person name="Vidigal B."/>
            <person name="Abernathy B."/>
            <person name="Chu Y."/>
            <person name="Niederhuth C.E."/>
            <person name="Umale P."/>
            <person name="Araujo A.C."/>
            <person name="Kozik A."/>
            <person name="Kim K.D."/>
            <person name="Burow M.D."/>
            <person name="Varshney R.K."/>
            <person name="Wang X."/>
            <person name="Zhang X."/>
            <person name="Barkley N."/>
            <person name="Guimaraes P.M."/>
            <person name="Isobe S."/>
            <person name="Guo B."/>
            <person name="Liao B."/>
            <person name="Stalker H.T."/>
            <person name="Schmitz R.J."/>
            <person name="Scheffler B.E."/>
            <person name="Leal-Bertioli S.C."/>
            <person name="Xun X."/>
            <person name="Jackson S.A."/>
            <person name="Michelmore R."/>
            <person name="Ozias-Akins P."/>
        </authorList>
    </citation>
    <scope>NUCLEOTIDE SEQUENCE [LARGE SCALE GENOMIC DNA]</scope>
    <source>
        <strain evidence="2">cv. V14167</strain>
    </source>
</reference>
<dbReference type="PROSITE" id="PS50878">
    <property type="entry name" value="RT_POL"/>
    <property type="match status" value="1"/>
</dbReference>
<reference evidence="3" key="2">
    <citation type="submission" date="2025-08" db="UniProtKB">
        <authorList>
            <consortium name="RefSeq"/>
        </authorList>
    </citation>
    <scope>IDENTIFICATION</scope>
    <source>
        <tissue evidence="3">Whole plant</tissue>
    </source>
</reference>
<dbReference type="Gene3D" id="3.60.10.10">
    <property type="entry name" value="Endonuclease/exonuclease/phosphatase"/>
    <property type="match status" value="1"/>
</dbReference>
<accession>A0A6P4DCN5</accession>
<dbReference type="Pfam" id="PF00078">
    <property type="entry name" value="RVT_1"/>
    <property type="match status" value="1"/>
</dbReference>
<dbReference type="PANTHER" id="PTHR33116">
    <property type="entry name" value="REVERSE TRANSCRIPTASE ZINC-BINDING DOMAIN-CONTAINING PROTEIN-RELATED-RELATED"/>
    <property type="match status" value="1"/>
</dbReference>
<dbReference type="AlphaFoldDB" id="A0A6P4DCN5"/>
<dbReference type="PANTHER" id="PTHR33116:SF78">
    <property type="entry name" value="OS12G0587133 PROTEIN"/>
    <property type="match status" value="1"/>
</dbReference>
<dbReference type="InterPro" id="IPR043502">
    <property type="entry name" value="DNA/RNA_pol_sf"/>
</dbReference>
<sequence>MIYQPLTDRKFTWFRGHSCSCIDRALVSVKWLEVFSETRLKGGPRSLSDHCPVIVKDNMQRGGPKSFRSLDSWFTHDGFLRMVNEERKGLGEMHFTDKLKALTAPLGRWHKVNFSEMDKKISKFEDEIKRIDDMVGSGVYDGTIEARRKALVTCCEKWYVRKKVHWKQRSRSQQAMNMDKNTRSFHNVALARRRNNMIDALEVSPLVGFRDGLVERIDEVDSVNLEAMPSTEEIREAVWDCETSKAPGCDGYNTNFIKRCWDEIESEFTTAVMGFFQTSRLPADTNITWVALAPKFIGAKEIKDLRSISIVGCVYKLKLRKKEAAIIKLDFQKAYDRVKWSFVDIVLQQMWFGSRWREWVMECVTTTSMSILINRSPSKPFKMERGLRQGDPLSPFLFVLVVVDVLHKMVGKAVRNGCISPLVVGRDSIELSHLHFADDTILFSPSEEETVKNYKRLLRCFELMSGLSINFDKFSLIPINCEGQWVDRICSLFKPIIDKVEEKLSLWKAKVLSKAGKLVLIKAMLNSLSVYYLSLYKMPKAVAEKLISLQRNFFWSKVDGMNGIALVKWEVVWAPKKLGGLRVGDAIVRNTALLFKWWWRFAKEECPLWKRVVCSCNNLNPNELLSTQVLPTRGGPWKDICQIQIKEQLIRDKMITGLSMEVGDGRRTPFWEDVWLQCGSLKDRFPRLFSVSNQYGLVLHEDLLPKEISSYNFTKTIWKGVVPPRVELFTWFILVGRVNTKERLSRFGILSQKDNGCIFCNKDVEQVHHLFLGCEFAWQWQRDDDVSDTLRCLEERRRNPQQLDGNVNFQLRATCFSLDDDDNPAATVRGRREKPR</sequence>
<dbReference type="InterPro" id="IPR000477">
    <property type="entry name" value="RT_dom"/>
</dbReference>
<organism evidence="2 3">
    <name type="scientific">Arachis duranensis</name>
    <name type="common">Wild peanut</name>
    <dbReference type="NCBI Taxonomy" id="130453"/>
    <lineage>
        <taxon>Eukaryota</taxon>
        <taxon>Viridiplantae</taxon>
        <taxon>Streptophyta</taxon>
        <taxon>Embryophyta</taxon>
        <taxon>Tracheophyta</taxon>
        <taxon>Spermatophyta</taxon>
        <taxon>Magnoliopsida</taxon>
        <taxon>eudicotyledons</taxon>
        <taxon>Gunneridae</taxon>
        <taxon>Pentapetalae</taxon>
        <taxon>rosids</taxon>
        <taxon>fabids</taxon>
        <taxon>Fabales</taxon>
        <taxon>Fabaceae</taxon>
        <taxon>Papilionoideae</taxon>
        <taxon>50 kb inversion clade</taxon>
        <taxon>dalbergioids sensu lato</taxon>
        <taxon>Dalbergieae</taxon>
        <taxon>Pterocarpus clade</taxon>
        <taxon>Arachis</taxon>
    </lineage>
</organism>
<name>A0A6P4DCN5_ARADU</name>
<dbReference type="KEGG" id="adu:107488571"/>